<dbReference type="GO" id="GO:0030170">
    <property type="term" value="F:pyridoxal phosphate binding"/>
    <property type="evidence" value="ECO:0007669"/>
    <property type="project" value="InterPro"/>
</dbReference>
<sequence length="812" mass="91322">MAISESTYCKWAPSLSLVICLIFVLFIAGFSIYYIAQLRTENGKLRKRLHAATGSSTGKRRRHGKKRGSKKRKRTTRSASSSSASSNFSQSSRRGRNNDRKMRNYRAPAPQALPGVRFESINENMRNPAMPVQVVPMTPRPVLFTGNTPLNSTIETRGIAEKIRRPFTPQEFGDAMGLTVKFINEYTEHPETRNRGPWWPPCPRPPPQQPEEYADVIADLKKHIMPMLTHWQHPRFLAYFPTGRNHADILSNAIEAALSIVGFSYDSCPAITELEVVAVNWLAQCFGLPKGFHWNLEDIPNSPGGGFYLPSASDGVFDAVMAARDWKFERFLKKYHEGRLSKTLKSECHRDEFHDLRHQICQRLVVYTSKDAHSCLEKACKMAMVRCHPIQATAENEWGITGAQLEEAIKKDREYGLIPLHVHVTLGTTSTAACDHLKTIWPVARKYKMWLHVDAAYAGGAWVEPKFRGMTEGLQHATSLNINLNKFFMHVSPGSVFWTQDKDTLKKGFSITPTYLKPMKSETMDLRDYGIQLTRTFRALRTWILMRTTGIDGLRFYINTMVDFCAYFEELIIRHPNVRPFCKRSLGLFCFYYMEPGMTAQEINSATRALAAYINDSRELFITRSCVAGHDIIRISINYINTTREVIEQNVAILSGIIDRFRPDWQIFKKNIPAGPAPLEGRNTVPGAEVFDIDLKGTPLPDVDPSKIAHWSNSPNPESITRQDSLTETYRLPNTPHKSAASPMTPMTPNAAEDVEEVTNPETPGKKKDKVKRAKSESSVVTAVAASATTVTPTTAKSPSTSADAGSKSKTE</sequence>
<dbReference type="InterPro" id="IPR015424">
    <property type="entry name" value="PyrdxlP-dep_Trfase"/>
</dbReference>
<evidence type="ECO:0000313" key="10">
    <source>
        <dbReference type="Proteomes" id="UP001177023"/>
    </source>
</evidence>
<protein>
    <submittedName>
        <fullName evidence="9">Uncharacterized protein</fullName>
    </submittedName>
</protein>
<feature type="region of interest" description="Disordered" evidence="7">
    <location>
        <begin position="49"/>
        <end position="111"/>
    </location>
</feature>
<evidence type="ECO:0000256" key="8">
    <source>
        <dbReference type="SAM" id="Phobius"/>
    </source>
</evidence>
<evidence type="ECO:0000256" key="6">
    <source>
        <dbReference type="PIRSR" id="PIRSR602129-50"/>
    </source>
</evidence>
<reference evidence="9" key="1">
    <citation type="submission" date="2023-06" db="EMBL/GenBank/DDBJ databases">
        <authorList>
            <person name="Delattre M."/>
        </authorList>
    </citation>
    <scope>NUCLEOTIDE SEQUENCE</scope>
    <source>
        <strain evidence="9">AF72</strain>
    </source>
</reference>
<evidence type="ECO:0000256" key="2">
    <source>
        <dbReference type="ARBA" id="ARBA00009533"/>
    </source>
</evidence>
<feature type="non-terminal residue" evidence="9">
    <location>
        <position position="812"/>
    </location>
</feature>
<dbReference type="GO" id="GO:0019752">
    <property type="term" value="P:carboxylic acid metabolic process"/>
    <property type="evidence" value="ECO:0007669"/>
    <property type="project" value="InterPro"/>
</dbReference>
<keyword evidence="8" id="KW-0472">Membrane</keyword>
<dbReference type="AlphaFoldDB" id="A0AA36G1H6"/>
<dbReference type="Gene3D" id="3.40.640.10">
    <property type="entry name" value="Type I PLP-dependent aspartate aminotransferase-like (Major domain)"/>
    <property type="match status" value="1"/>
</dbReference>
<dbReference type="Gene3D" id="3.90.1150.10">
    <property type="entry name" value="Aspartate Aminotransferase, domain 1"/>
    <property type="match status" value="1"/>
</dbReference>
<feature type="compositionally biased region" description="Low complexity" evidence="7">
    <location>
        <begin position="77"/>
        <end position="92"/>
    </location>
</feature>
<feature type="transmembrane region" description="Helical" evidence="8">
    <location>
        <begin position="15"/>
        <end position="36"/>
    </location>
</feature>
<dbReference type="GO" id="GO:0005737">
    <property type="term" value="C:cytoplasm"/>
    <property type="evidence" value="ECO:0007669"/>
    <property type="project" value="TreeGrafter"/>
</dbReference>
<feature type="region of interest" description="Disordered" evidence="7">
    <location>
        <begin position="730"/>
        <end position="812"/>
    </location>
</feature>
<evidence type="ECO:0000256" key="7">
    <source>
        <dbReference type="SAM" id="MobiDB-lite"/>
    </source>
</evidence>
<dbReference type="Pfam" id="PF00282">
    <property type="entry name" value="Pyridoxal_deC"/>
    <property type="match status" value="1"/>
</dbReference>
<keyword evidence="5" id="KW-0456">Lyase</keyword>
<dbReference type="GO" id="GO:0006520">
    <property type="term" value="P:amino acid metabolic process"/>
    <property type="evidence" value="ECO:0007669"/>
    <property type="project" value="InterPro"/>
</dbReference>
<dbReference type="PANTHER" id="PTHR11999">
    <property type="entry name" value="GROUP II PYRIDOXAL-5-PHOSPHATE DECARBOXYLASE"/>
    <property type="match status" value="1"/>
</dbReference>
<dbReference type="InterPro" id="IPR015421">
    <property type="entry name" value="PyrdxlP-dep_Trfase_major"/>
</dbReference>
<name>A0AA36G1H6_9BILA</name>
<proteinExistence type="inferred from homology"/>
<keyword evidence="3" id="KW-0210">Decarboxylase</keyword>
<organism evidence="9 10">
    <name type="scientific">Mesorhabditis spiculigera</name>
    <dbReference type="NCBI Taxonomy" id="96644"/>
    <lineage>
        <taxon>Eukaryota</taxon>
        <taxon>Metazoa</taxon>
        <taxon>Ecdysozoa</taxon>
        <taxon>Nematoda</taxon>
        <taxon>Chromadorea</taxon>
        <taxon>Rhabditida</taxon>
        <taxon>Rhabditina</taxon>
        <taxon>Rhabditomorpha</taxon>
        <taxon>Rhabditoidea</taxon>
        <taxon>Rhabditidae</taxon>
        <taxon>Mesorhabditinae</taxon>
        <taxon>Mesorhabditis</taxon>
    </lineage>
</organism>
<comment type="similarity">
    <text evidence="2">Belongs to the group II decarboxylase family.</text>
</comment>
<dbReference type="Proteomes" id="UP001177023">
    <property type="component" value="Unassembled WGS sequence"/>
</dbReference>
<dbReference type="EMBL" id="CATQJA010002642">
    <property type="protein sequence ID" value="CAJ0576062.1"/>
    <property type="molecule type" value="Genomic_DNA"/>
</dbReference>
<gene>
    <name evidence="9" type="ORF">MSPICULIGERA_LOCUS14361</name>
</gene>
<dbReference type="Gene3D" id="1.20.1340.10">
    <property type="entry name" value="dopa decarboxylase, N-terminal domain"/>
    <property type="match status" value="1"/>
</dbReference>
<feature type="compositionally biased region" description="Basic residues" evidence="7">
    <location>
        <begin position="58"/>
        <end position="76"/>
    </location>
</feature>
<dbReference type="InterPro" id="IPR010977">
    <property type="entry name" value="Aromatic_deC"/>
</dbReference>
<evidence type="ECO:0000256" key="3">
    <source>
        <dbReference type="ARBA" id="ARBA00022793"/>
    </source>
</evidence>
<dbReference type="PANTHER" id="PTHR11999:SF70">
    <property type="entry name" value="MIP05841P"/>
    <property type="match status" value="1"/>
</dbReference>
<evidence type="ECO:0000256" key="5">
    <source>
        <dbReference type="ARBA" id="ARBA00023239"/>
    </source>
</evidence>
<dbReference type="GO" id="GO:0016831">
    <property type="term" value="F:carboxy-lyase activity"/>
    <property type="evidence" value="ECO:0007669"/>
    <property type="project" value="UniProtKB-KW"/>
</dbReference>
<accession>A0AA36G1H6</accession>
<dbReference type="PRINTS" id="PR00800">
    <property type="entry name" value="YHDCRBOXLASE"/>
</dbReference>
<dbReference type="InterPro" id="IPR002129">
    <property type="entry name" value="PyrdxlP-dep_de-COase"/>
</dbReference>
<keyword evidence="4 6" id="KW-0663">Pyridoxal phosphate</keyword>
<keyword evidence="8" id="KW-1133">Transmembrane helix</keyword>
<comment type="cofactor">
    <cofactor evidence="1 6">
        <name>pyridoxal 5'-phosphate</name>
        <dbReference type="ChEBI" id="CHEBI:597326"/>
    </cofactor>
</comment>
<feature type="compositionally biased region" description="Low complexity" evidence="7">
    <location>
        <begin position="777"/>
        <end position="803"/>
    </location>
</feature>
<evidence type="ECO:0000256" key="4">
    <source>
        <dbReference type="ARBA" id="ARBA00022898"/>
    </source>
</evidence>
<keyword evidence="10" id="KW-1185">Reference proteome</keyword>
<feature type="modified residue" description="N6-(pyridoxal phosphate)lysine" evidence="6">
    <location>
        <position position="486"/>
    </location>
</feature>
<dbReference type="SUPFAM" id="SSF53383">
    <property type="entry name" value="PLP-dependent transferases"/>
    <property type="match status" value="1"/>
</dbReference>
<keyword evidence="8" id="KW-0812">Transmembrane</keyword>
<evidence type="ECO:0000256" key="1">
    <source>
        <dbReference type="ARBA" id="ARBA00001933"/>
    </source>
</evidence>
<evidence type="ECO:0000313" key="9">
    <source>
        <dbReference type="EMBL" id="CAJ0576062.1"/>
    </source>
</evidence>
<comment type="caution">
    <text evidence="9">The sequence shown here is derived from an EMBL/GenBank/DDBJ whole genome shotgun (WGS) entry which is preliminary data.</text>
</comment>
<dbReference type="InterPro" id="IPR015422">
    <property type="entry name" value="PyrdxlP-dep_Trfase_small"/>
</dbReference>